<feature type="domain" description="HTH cro/C1-type" evidence="1">
    <location>
        <begin position="13"/>
        <end position="62"/>
    </location>
</feature>
<evidence type="ECO:0000313" key="3">
    <source>
        <dbReference type="Proteomes" id="UP000199512"/>
    </source>
</evidence>
<protein>
    <submittedName>
        <fullName evidence="2">Putative transcriptional regulator</fullName>
    </submittedName>
</protein>
<dbReference type="SUPFAM" id="SSF47413">
    <property type="entry name" value="lambda repressor-like DNA-binding domains"/>
    <property type="match status" value="1"/>
</dbReference>
<dbReference type="Proteomes" id="UP000199512">
    <property type="component" value="Unassembled WGS sequence"/>
</dbReference>
<dbReference type="InterPro" id="IPR010982">
    <property type="entry name" value="Lambda_DNA-bd_dom_sf"/>
</dbReference>
<dbReference type="OrthoDB" id="9805309at2"/>
<accession>A0A1H8GUS2</accession>
<dbReference type="CDD" id="cd00093">
    <property type="entry name" value="HTH_XRE"/>
    <property type="match status" value="1"/>
</dbReference>
<dbReference type="STRING" id="215200.SAMN05216454_104110"/>
<dbReference type="Pfam" id="PF13443">
    <property type="entry name" value="HTH_26"/>
    <property type="match status" value="1"/>
</dbReference>
<dbReference type="SMART" id="SM00530">
    <property type="entry name" value="HTH_XRE"/>
    <property type="match status" value="1"/>
</dbReference>
<dbReference type="AlphaFoldDB" id="A0A1H8GUS2"/>
<dbReference type="PROSITE" id="PS50943">
    <property type="entry name" value="HTH_CROC1"/>
    <property type="match status" value="1"/>
</dbReference>
<dbReference type="GO" id="GO:0003677">
    <property type="term" value="F:DNA binding"/>
    <property type="evidence" value="ECO:0007669"/>
    <property type="project" value="InterPro"/>
</dbReference>
<name>A0A1H8GUS2_9FIRM</name>
<gene>
    <name evidence="2" type="ORF">SAMN05216454_104110</name>
</gene>
<dbReference type="InterPro" id="IPR001387">
    <property type="entry name" value="Cro/C1-type_HTH"/>
</dbReference>
<dbReference type="RefSeq" id="WP_091974876.1">
    <property type="nucleotide sequence ID" value="NZ_CAUWDX010000002.1"/>
</dbReference>
<reference evidence="2 3" key="1">
    <citation type="submission" date="2016-10" db="EMBL/GenBank/DDBJ databases">
        <authorList>
            <person name="de Groot N.N."/>
        </authorList>
    </citation>
    <scope>NUCLEOTIDE SEQUENCE [LARGE SCALE GENOMIC DNA]</scope>
    <source>
        <strain evidence="2 3">Calf135</strain>
    </source>
</reference>
<evidence type="ECO:0000259" key="1">
    <source>
        <dbReference type="PROSITE" id="PS50943"/>
    </source>
</evidence>
<dbReference type="EMBL" id="FODF01000004">
    <property type="protein sequence ID" value="SEN47474.1"/>
    <property type="molecule type" value="Genomic_DNA"/>
</dbReference>
<dbReference type="Gene3D" id="1.10.260.40">
    <property type="entry name" value="lambda repressor-like DNA-binding domains"/>
    <property type="match status" value="1"/>
</dbReference>
<organism evidence="2 3">
    <name type="scientific">Peptostreptococcus russellii</name>
    <dbReference type="NCBI Taxonomy" id="215200"/>
    <lineage>
        <taxon>Bacteria</taxon>
        <taxon>Bacillati</taxon>
        <taxon>Bacillota</taxon>
        <taxon>Clostridia</taxon>
        <taxon>Peptostreptococcales</taxon>
        <taxon>Peptostreptococcaceae</taxon>
        <taxon>Peptostreptococcus</taxon>
    </lineage>
</organism>
<dbReference type="PANTHER" id="PTHR37301">
    <property type="entry name" value="DNA-BINDING PROTEIN-RELATED"/>
    <property type="match status" value="1"/>
</dbReference>
<keyword evidence="3" id="KW-1185">Reference proteome</keyword>
<proteinExistence type="predicted"/>
<evidence type="ECO:0000313" key="2">
    <source>
        <dbReference type="EMBL" id="SEN47474.1"/>
    </source>
</evidence>
<dbReference type="PANTHER" id="PTHR37301:SF1">
    <property type="entry name" value="DNA-BINDING PROTEIN"/>
    <property type="match status" value="1"/>
</dbReference>
<sequence length="73" mass="8054">MAIIVNLDVVLAKQKKTLKELSEAVGISNTNLSILKTGKSKGIRFSTLNKICKFLQCSPGDILEYVEDDLDNK</sequence>